<comment type="caution">
    <text evidence="2">The sequence shown here is derived from an EMBL/GenBank/DDBJ whole genome shotgun (WGS) entry which is preliminary data.</text>
</comment>
<gene>
    <name evidence="2" type="ORF">MMF94_36890</name>
</gene>
<evidence type="ECO:0000313" key="2">
    <source>
        <dbReference type="EMBL" id="MCH6171304.1"/>
    </source>
</evidence>
<reference evidence="2 3" key="1">
    <citation type="submission" date="2022-03" db="EMBL/GenBank/DDBJ databases">
        <title>Pseudonocardia alaer sp. nov., a novel actinomycete isolated from reed forest soil.</title>
        <authorList>
            <person name="Wang L."/>
        </authorList>
    </citation>
    <scope>NUCLEOTIDE SEQUENCE [LARGE SCALE GENOMIC DNA]</scope>
    <source>
        <strain evidence="2 3">Y-16303</strain>
    </source>
</reference>
<keyword evidence="3" id="KW-1185">Reference proteome</keyword>
<name>A0ABS9TS00_9PSEU</name>
<dbReference type="EMBL" id="JAKXMK010000041">
    <property type="protein sequence ID" value="MCH6171304.1"/>
    <property type="molecule type" value="Genomic_DNA"/>
</dbReference>
<organism evidence="2 3">
    <name type="scientific">Pseudonocardia alaniniphila</name>
    <dbReference type="NCBI Taxonomy" id="75291"/>
    <lineage>
        <taxon>Bacteria</taxon>
        <taxon>Bacillati</taxon>
        <taxon>Actinomycetota</taxon>
        <taxon>Actinomycetes</taxon>
        <taxon>Pseudonocardiales</taxon>
        <taxon>Pseudonocardiaceae</taxon>
        <taxon>Pseudonocardia</taxon>
    </lineage>
</organism>
<evidence type="ECO:0000313" key="3">
    <source>
        <dbReference type="Proteomes" id="UP001299970"/>
    </source>
</evidence>
<evidence type="ECO:0000256" key="1">
    <source>
        <dbReference type="SAM" id="MobiDB-lite"/>
    </source>
</evidence>
<sequence length="129" mass="13934">MTAGQIARRTHTPVKRVKVTTSVARSELAAAVLSRYDIPLDQVAVIAEFDDGSEKGVEAVKALTITAQTEPAQFDHVAQRLRDQREEQRLVAERSLSSPPSASGSSPKLMGRRRLVGCGLARRMPAAPS</sequence>
<dbReference type="RefSeq" id="WP_241042110.1">
    <property type="nucleotide sequence ID" value="NZ_JAKXMK010000041.1"/>
</dbReference>
<dbReference type="Proteomes" id="UP001299970">
    <property type="component" value="Unassembled WGS sequence"/>
</dbReference>
<protein>
    <submittedName>
        <fullName evidence="2">Uncharacterized protein</fullName>
    </submittedName>
</protein>
<feature type="compositionally biased region" description="Low complexity" evidence="1">
    <location>
        <begin position="95"/>
        <end position="107"/>
    </location>
</feature>
<feature type="region of interest" description="Disordered" evidence="1">
    <location>
        <begin position="83"/>
        <end position="114"/>
    </location>
</feature>
<proteinExistence type="predicted"/>
<accession>A0ABS9TS00</accession>
<feature type="compositionally biased region" description="Basic and acidic residues" evidence="1">
    <location>
        <begin position="83"/>
        <end position="92"/>
    </location>
</feature>